<dbReference type="Proteomes" id="UP001497497">
    <property type="component" value="Unassembled WGS sequence"/>
</dbReference>
<dbReference type="Pfam" id="PF01612">
    <property type="entry name" value="DNA_pol_A_exo1"/>
    <property type="match status" value="1"/>
</dbReference>
<comment type="caution">
    <text evidence="3">The sequence shown here is derived from an EMBL/GenBank/DDBJ whole genome shotgun (WGS) entry which is preliminary data.</text>
</comment>
<feature type="domain" description="3'-5' exonuclease" evidence="2">
    <location>
        <begin position="135"/>
        <end position="331"/>
    </location>
</feature>
<keyword evidence="4" id="KW-1185">Reference proteome</keyword>
<feature type="compositionally biased region" description="Polar residues" evidence="1">
    <location>
        <begin position="499"/>
        <end position="511"/>
    </location>
</feature>
<dbReference type="InterPro" id="IPR052144">
    <property type="entry name" value="piRNA_biogenesis_EXD1"/>
</dbReference>
<name>A0AAV2H8Y5_LYMST</name>
<sequence length="948" mass="106381">MAEVTKAREARQYVLTTKNNSIFKGSEYFLDRIAGKIILKNVTSDGVQLFGLQHFYSSDLVDMQQIGDGQDDSENQKQLRFKKKNFNFEKVPLAHLSYLKDLDTDELTMSNIFQDANNDSDKEGFEEDCKDVEDYRQTEEYILLNRICDQFYDAMKHIMEQSIVAVNFDGVHLGRNGTLSLIEVATETKLFVFDMLKMGVNAFNEGLDALFASKAILKVMHDCRFVSDMMHHKYKISMVNIFDTQVANAFVYRLIHHGEWPRHVESLPGCLVNHLNLSNDQVHFMRVSGNFRKKDEAVWLQRPLADKLLSAACMNIKYLIQLHHVLMKKMLLEFKTGVYIYLNHVDNNGGEVEKCRANLHLLPHAFQNIQHYTSYYNLIESGDKREVQYDKIGFRENCPNIKDKEITFSHDSIWHRSYKSGERKTDNKGKVPKERSTKLKNNPHPREEKTTIGPEIKESPNQNLMIPEERDDKISFNLVSKNSVEVDSTNSVPDAASPINVSDIQLKTRPTGSPRKGQKSLECPSSSSPSSSEFRSTDMTRPNSKDYVKSSPEVENIKLSPMGSQQLDSSDHQSTSQSAMETSRSSSRPENNVKSKDCDIAVESIRKSKLWKVSAKSVKKDETSQPVKSPSILHQMCSLKDQNHQASLNSPPNQQTCIKREQHSALVTSPPWPLERLSPKVQCAGGGSDSNSDGDVGSPSRYKSVCSNYSPTTTRDRSRLAGNSLTSRLHVESTEKKAPGDAFLNRPPSLLQNLTSPPECSEAPLKSQETISMSSFIPAGITVGQLAKKCRKMQMEKKKIDIEGESSKPLENEHAANDDFGDIPMQHSLNRKSTMPLGVSALGIGNLFSEEENCQSSDSREEFVKSRLTFKDEVAIKDRDIELLHQTEAVQKILKLASLTSNSDVKKKLLPSLKPPPAEVSSGVALQGGTVGDLSQGVRPAEDSCFGL</sequence>
<proteinExistence type="predicted"/>
<dbReference type="InterPro" id="IPR002562">
    <property type="entry name" value="3'-5'_exonuclease_dom"/>
</dbReference>
<evidence type="ECO:0000313" key="4">
    <source>
        <dbReference type="Proteomes" id="UP001497497"/>
    </source>
</evidence>
<gene>
    <name evidence="3" type="ORF">GSLYS_00004103001</name>
</gene>
<dbReference type="GO" id="GO:0034587">
    <property type="term" value="P:piRNA processing"/>
    <property type="evidence" value="ECO:0007669"/>
    <property type="project" value="TreeGrafter"/>
</dbReference>
<feature type="compositionally biased region" description="Basic and acidic residues" evidence="1">
    <location>
        <begin position="535"/>
        <end position="548"/>
    </location>
</feature>
<dbReference type="EMBL" id="CAXITT010000059">
    <property type="protein sequence ID" value="CAL1529970.1"/>
    <property type="molecule type" value="Genomic_DNA"/>
</dbReference>
<feature type="region of interest" description="Disordered" evidence="1">
    <location>
        <begin position="419"/>
        <end position="470"/>
    </location>
</feature>
<feature type="compositionally biased region" description="Low complexity" evidence="1">
    <location>
        <begin position="689"/>
        <end position="700"/>
    </location>
</feature>
<feature type="compositionally biased region" description="Basic and acidic residues" evidence="1">
    <location>
        <begin position="419"/>
        <end position="437"/>
    </location>
</feature>
<dbReference type="InterPro" id="IPR012337">
    <property type="entry name" value="RNaseH-like_sf"/>
</dbReference>
<feature type="region of interest" description="Disordered" evidence="1">
    <location>
        <begin position="484"/>
        <end position="597"/>
    </location>
</feature>
<feature type="region of interest" description="Disordered" evidence="1">
    <location>
        <begin position="912"/>
        <end position="935"/>
    </location>
</feature>
<dbReference type="PANTHER" id="PTHR46628:SF1">
    <property type="entry name" value="PIRNA BIOGENESIS PROTEIN EXD1"/>
    <property type="match status" value="1"/>
</dbReference>
<dbReference type="GO" id="GO:0003676">
    <property type="term" value="F:nucleic acid binding"/>
    <property type="evidence" value="ECO:0007669"/>
    <property type="project" value="InterPro"/>
</dbReference>
<feature type="compositionally biased region" description="Basic and acidic residues" evidence="1">
    <location>
        <begin position="729"/>
        <end position="739"/>
    </location>
</feature>
<evidence type="ECO:0000256" key="1">
    <source>
        <dbReference type="SAM" id="MobiDB-lite"/>
    </source>
</evidence>
<accession>A0AAV2H8Y5</accession>
<evidence type="ECO:0000259" key="2">
    <source>
        <dbReference type="SMART" id="SM00474"/>
    </source>
</evidence>
<feature type="compositionally biased region" description="Polar residues" evidence="1">
    <location>
        <begin position="562"/>
        <end position="590"/>
    </location>
</feature>
<dbReference type="Gene3D" id="3.30.420.10">
    <property type="entry name" value="Ribonuclease H-like superfamily/Ribonuclease H"/>
    <property type="match status" value="1"/>
</dbReference>
<dbReference type="AlphaFoldDB" id="A0AAV2H8Y5"/>
<reference evidence="3 4" key="1">
    <citation type="submission" date="2024-04" db="EMBL/GenBank/DDBJ databases">
        <authorList>
            <consortium name="Genoscope - CEA"/>
            <person name="William W."/>
        </authorList>
    </citation>
    <scope>NUCLEOTIDE SEQUENCE [LARGE SCALE GENOMIC DNA]</scope>
</reference>
<dbReference type="InterPro" id="IPR036397">
    <property type="entry name" value="RNaseH_sf"/>
</dbReference>
<organism evidence="3 4">
    <name type="scientific">Lymnaea stagnalis</name>
    <name type="common">Great pond snail</name>
    <name type="synonym">Helix stagnalis</name>
    <dbReference type="NCBI Taxonomy" id="6523"/>
    <lineage>
        <taxon>Eukaryota</taxon>
        <taxon>Metazoa</taxon>
        <taxon>Spiralia</taxon>
        <taxon>Lophotrochozoa</taxon>
        <taxon>Mollusca</taxon>
        <taxon>Gastropoda</taxon>
        <taxon>Heterobranchia</taxon>
        <taxon>Euthyneura</taxon>
        <taxon>Panpulmonata</taxon>
        <taxon>Hygrophila</taxon>
        <taxon>Lymnaeoidea</taxon>
        <taxon>Lymnaeidae</taxon>
        <taxon>Lymnaea</taxon>
    </lineage>
</organism>
<dbReference type="GO" id="GO:1990923">
    <property type="term" value="C:PET complex"/>
    <property type="evidence" value="ECO:0007669"/>
    <property type="project" value="TreeGrafter"/>
</dbReference>
<evidence type="ECO:0000313" key="3">
    <source>
        <dbReference type="EMBL" id="CAL1529970.1"/>
    </source>
</evidence>
<protein>
    <recommendedName>
        <fullName evidence="2">3'-5' exonuclease domain-containing protein</fullName>
    </recommendedName>
</protein>
<feature type="region of interest" description="Disordered" evidence="1">
    <location>
        <begin position="662"/>
        <end position="744"/>
    </location>
</feature>
<dbReference type="PANTHER" id="PTHR46628">
    <property type="entry name" value="PIRNA BIOGENESIS PROTEIN EXD1"/>
    <property type="match status" value="1"/>
</dbReference>
<dbReference type="GO" id="GO:0008408">
    <property type="term" value="F:3'-5' exonuclease activity"/>
    <property type="evidence" value="ECO:0007669"/>
    <property type="project" value="InterPro"/>
</dbReference>
<feature type="compositionally biased region" description="Basic and acidic residues" evidence="1">
    <location>
        <begin position="444"/>
        <end position="458"/>
    </location>
</feature>
<dbReference type="SMART" id="SM00474">
    <property type="entry name" value="35EXOc"/>
    <property type="match status" value="1"/>
</dbReference>
<dbReference type="SUPFAM" id="SSF53098">
    <property type="entry name" value="Ribonuclease H-like"/>
    <property type="match status" value="1"/>
</dbReference>